<reference evidence="3" key="1">
    <citation type="submission" date="2016-10" db="EMBL/GenBank/DDBJ databases">
        <authorList>
            <person name="Varghese N."/>
            <person name="Submissions S."/>
        </authorList>
    </citation>
    <scope>NUCLEOTIDE SEQUENCE [LARGE SCALE GENOMIC DNA]</scope>
    <source>
        <strain evidence="3">OV426</strain>
    </source>
</reference>
<dbReference type="OrthoDB" id="8441577at2"/>
<dbReference type="Proteomes" id="UP000198968">
    <property type="component" value="Unassembled WGS sequence"/>
</dbReference>
<accession>A0A1I5CUF8</accession>
<dbReference type="Gene3D" id="3.30.870.10">
    <property type="entry name" value="Endonuclease Chain A"/>
    <property type="match status" value="1"/>
</dbReference>
<evidence type="ECO:0000313" key="3">
    <source>
        <dbReference type="Proteomes" id="UP000198968"/>
    </source>
</evidence>
<evidence type="ECO:0000259" key="1">
    <source>
        <dbReference type="Pfam" id="PF13091"/>
    </source>
</evidence>
<proteinExistence type="predicted"/>
<feature type="domain" description="Phospholipase D-like" evidence="1">
    <location>
        <begin position="72"/>
        <end position="164"/>
    </location>
</feature>
<dbReference type="SUPFAM" id="SSF56024">
    <property type="entry name" value="Phospholipase D/nuclease"/>
    <property type="match status" value="1"/>
</dbReference>
<dbReference type="EMBL" id="FOVG01000002">
    <property type="protein sequence ID" value="SFN90281.1"/>
    <property type="molecule type" value="Genomic_DNA"/>
</dbReference>
<dbReference type="AlphaFoldDB" id="A0A1I5CUF8"/>
<organism evidence="2 3">
    <name type="scientific">Candidatus Pantoea varia</name>
    <dbReference type="NCBI Taxonomy" id="1881036"/>
    <lineage>
        <taxon>Bacteria</taxon>
        <taxon>Pseudomonadati</taxon>
        <taxon>Pseudomonadota</taxon>
        <taxon>Gammaproteobacteria</taxon>
        <taxon>Enterobacterales</taxon>
        <taxon>Erwiniaceae</taxon>
        <taxon>Pantoea</taxon>
    </lineage>
</organism>
<dbReference type="Pfam" id="PF13091">
    <property type="entry name" value="PLDc_2"/>
    <property type="match status" value="1"/>
</dbReference>
<protein>
    <submittedName>
        <fullName evidence="2">PLD-like domain-containing protein</fullName>
    </submittedName>
</protein>
<dbReference type="NCBIfam" id="NF041068">
    <property type="entry name" value="DpdK"/>
    <property type="match status" value="1"/>
</dbReference>
<dbReference type="InterPro" id="IPR025202">
    <property type="entry name" value="PLD-like_dom"/>
</dbReference>
<name>A0A1I5CUF8_9GAMM</name>
<dbReference type="RefSeq" id="WP_090964033.1">
    <property type="nucleotide sequence ID" value="NZ_FOVG01000002.1"/>
</dbReference>
<evidence type="ECO:0000313" key="2">
    <source>
        <dbReference type="EMBL" id="SFN90281.1"/>
    </source>
</evidence>
<gene>
    <name evidence="2" type="ORF">SAMN05428971_2459</name>
</gene>
<sequence length="176" mass="20289">MEEQRQIFLHGPLGQRQLREVLSAQFSGLILYPELIWLISPWMSDFDVIDNRGGQWSFLDPSWGARMISFQELLATAVNNGCPLRIVTRPDTLNKVFVERLQARLSPHHDMQYSYYENLHAKGMLTKHFFLKGSMNYTWSGANLNDEHLLFSSNKTLISDALIEFGGQYIFGDSDE</sequence>
<keyword evidence="3" id="KW-1185">Reference proteome</keyword>